<dbReference type="EMBL" id="CP043028">
    <property type="protein sequence ID" value="QFJ53774.1"/>
    <property type="molecule type" value="Genomic_DNA"/>
</dbReference>
<dbReference type="PROSITE" id="PS51257">
    <property type="entry name" value="PROKAR_LIPOPROTEIN"/>
    <property type="match status" value="1"/>
</dbReference>
<reference evidence="4" key="1">
    <citation type="submission" date="2019-08" db="EMBL/GenBank/DDBJ databases">
        <title>Complete Genome Sequence of the Polysaccharide-Degrading Rumen Bacterium Pseudobutyrivibrio xylanivorans MA3014.</title>
        <authorList>
            <person name="Palevich N."/>
            <person name="Maclean P.H."/>
            <person name="Kelly W.J."/>
            <person name="Leahy S.C."/>
            <person name="Rakonjac J."/>
            <person name="Attwood G.T."/>
        </authorList>
    </citation>
    <scope>NUCLEOTIDE SEQUENCE [LARGE SCALE GENOMIC DNA]</scope>
    <source>
        <strain evidence="4">MA3014</strain>
    </source>
</reference>
<accession>A0A5P6VRG6</accession>
<dbReference type="Pfam" id="PF12850">
    <property type="entry name" value="Metallophos_2"/>
    <property type="match status" value="1"/>
</dbReference>
<dbReference type="GO" id="GO:0016791">
    <property type="term" value="F:phosphatase activity"/>
    <property type="evidence" value="ECO:0007669"/>
    <property type="project" value="TreeGrafter"/>
</dbReference>
<dbReference type="PANTHER" id="PTHR42850">
    <property type="entry name" value="METALLOPHOSPHOESTERASE"/>
    <property type="match status" value="1"/>
</dbReference>
<dbReference type="Proteomes" id="UP000327030">
    <property type="component" value="Chromosome 1"/>
</dbReference>
<evidence type="ECO:0000313" key="3">
    <source>
        <dbReference type="EMBL" id="QFJ53774.1"/>
    </source>
</evidence>
<dbReference type="PANTHER" id="PTHR42850:SF2">
    <property type="entry name" value="BLL5683 PROTEIN"/>
    <property type="match status" value="1"/>
</dbReference>
<proteinExistence type="inferred from homology"/>
<dbReference type="InterPro" id="IPR024654">
    <property type="entry name" value="Calcineurin-like_PHP_lpxH"/>
</dbReference>
<organism evidence="3 4">
    <name type="scientific">Pseudobutyrivibrio xylanivorans</name>
    <dbReference type="NCBI Taxonomy" id="185007"/>
    <lineage>
        <taxon>Bacteria</taxon>
        <taxon>Bacillati</taxon>
        <taxon>Bacillota</taxon>
        <taxon>Clostridia</taxon>
        <taxon>Lachnospirales</taxon>
        <taxon>Lachnospiraceae</taxon>
        <taxon>Pseudobutyrivibrio</taxon>
    </lineage>
</organism>
<dbReference type="InterPro" id="IPR011152">
    <property type="entry name" value="Pesterase_MJ0912"/>
</dbReference>
<evidence type="ECO:0000259" key="2">
    <source>
        <dbReference type="Pfam" id="PF12850"/>
    </source>
</evidence>
<dbReference type="InterPro" id="IPR050126">
    <property type="entry name" value="Ap4A_hydrolase"/>
</dbReference>
<dbReference type="GO" id="GO:0005737">
    <property type="term" value="C:cytoplasm"/>
    <property type="evidence" value="ECO:0007669"/>
    <property type="project" value="TreeGrafter"/>
</dbReference>
<dbReference type="SUPFAM" id="SSF56300">
    <property type="entry name" value="Metallo-dependent phosphatases"/>
    <property type="match status" value="1"/>
</dbReference>
<dbReference type="PIRSF" id="PIRSF000883">
    <property type="entry name" value="Pesterase_MJ0912"/>
    <property type="match status" value="1"/>
</dbReference>
<name>A0A5P6VRG6_PSEXY</name>
<evidence type="ECO:0000256" key="1">
    <source>
        <dbReference type="ARBA" id="ARBA00008950"/>
    </source>
</evidence>
<feature type="domain" description="Calcineurin-like phosphoesterase" evidence="2">
    <location>
        <begin position="1"/>
        <end position="197"/>
    </location>
</feature>
<comment type="similarity">
    <text evidence="1">Belongs to the metallophosphoesterase superfamily. YfcE family.</text>
</comment>
<dbReference type="OrthoDB" id="9800565at2"/>
<evidence type="ECO:0000313" key="4">
    <source>
        <dbReference type="Proteomes" id="UP000327030"/>
    </source>
</evidence>
<protein>
    <submittedName>
        <fullName evidence="3">Metallophosphoesterase family protein</fullName>
    </submittedName>
</protein>
<sequence>MRIAVMSDIHGNYHALSACVKHAKASGVEGFWFLGDYVGEFPNPQRTLELLYQLREEYDCVFIRGNKEDYLLDGKYNSECEWKRGNKTVGAIKYSYENVTDEDLEFFESMPISKRIEIEGMEPVLICHGAAESNKQKLLPGVFETEVTIACYSEKYVFCGHTHVQQVIKDDTKLVVNPGAVGVPLNIKGSAQYMLIESEGKEWKTTFITIPIDVAAIEDEIRASKLMEYAPYWCRSVIHLLKTGEFSQGTVLNEAMRINDYQEPWYIVPDECWEKALARFNIG</sequence>
<dbReference type="RefSeq" id="WP_151622271.1">
    <property type="nucleotide sequence ID" value="NZ_CP043028.1"/>
</dbReference>
<dbReference type="AlphaFoldDB" id="A0A5P6VRG6"/>
<dbReference type="Gene3D" id="3.60.21.10">
    <property type="match status" value="1"/>
</dbReference>
<dbReference type="InterPro" id="IPR029052">
    <property type="entry name" value="Metallo-depent_PP-like"/>
</dbReference>
<gene>
    <name evidence="3" type="ORF">FXF36_02260</name>
</gene>
<dbReference type="KEGG" id="pxv:FXF36_02260"/>